<evidence type="ECO:0000256" key="3">
    <source>
        <dbReference type="ARBA" id="ARBA00022989"/>
    </source>
</evidence>
<evidence type="ECO:0000256" key="8">
    <source>
        <dbReference type="SAM" id="Phobius"/>
    </source>
</evidence>
<name>A0AAD9R6F8_ACRCE</name>
<keyword evidence="11" id="KW-1185">Reference proteome</keyword>
<evidence type="ECO:0000256" key="5">
    <source>
        <dbReference type="ARBA" id="ARBA00023136"/>
    </source>
</evidence>
<keyword evidence="6 10" id="KW-0675">Receptor</keyword>
<gene>
    <name evidence="10" type="ORF">P5673_001450</name>
</gene>
<keyword evidence="5 8" id="KW-0472">Membrane</keyword>
<evidence type="ECO:0000313" key="10">
    <source>
        <dbReference type="EMBL" id="KAK2573760.1"/>
    </source>
</evidence>
<feature type="transmembrane region" description="Helical" evidence="8">
    <location>
        <begin position="107"/>
        <end position="134"/>
    </location>
</feature>
<dbReference type="GO" id="GO:0004930">
    <property type="term" value="F:G protein-coupled receptor activity"/>
    <property type="evidence" value="ECO:0007669"/>
    <property type="project" value="UniProtKB-KW"/>
</dbReference>
<evidence type="ECO:0000256" key="7">
    <source>
        <dbReference type="ARBA" id="ARBA00023224"/>
    </source>
</evidence>
<dbReference type="PANTHER" id="PTHR45695">
    <property type="entry name" value="LEUCOKININ RECEPTOR-RELATED"/>
    <property type="match status" value="1"/>
</dbReference>
<dbReference type="AlphaFoldDB" id="A0AAD9R6F8"/>
<evidence type="ECO:0000313" key="11">
    <source>
        <dbReference type="Proteomes" id="UP001249851"/>
    </source>
</evidence>
<dbReference type="PANTHER" id="PTHR45695:SF9">
    <property type="entry name" value="LEUCOKININ RECEPTOR"/>
    <property type="match status" value="1"/>
</dbReference>
<evidence type="ECO:0000256" key="2">
    <source>
        <dbReference type="ARBA" id="ARBA00022692"/>
    </source>
</evidence>
<dbReference type="SUPFAM" id="SSF81321">
    <property type="entry name" value="Family A G protein-coupled receptor-like"/>
    <property type="match status" value="1"/>
</dbReference>
<feature type="domain" description="G-protein coupled receptors family 1 profile" evidence="9">
    <location>
        <begin position="46"/>
        <end position="137"/>
    </location>
</feature>
<dbReference type="InterPro" id="IPR017452">
    <property type="entry name" value="GPCR_Rhodpsn_7TM"/>
</dbReference>
<keyword evidence="4" id="KW-0297">G-protein coupled receptor</keyword>
<dbReference type="InterPro" id="IPR000276">
    <property type="entry name" value="GPCR_Rhodpsn"/>
</dbReference>
<proteinExistence type="predicted"/>
<feature type="transmembrane region" description="Helical" evidence="8">
    <location>
        <begin position="33"/>
        <end position="55"/>
    </location>
</feature>
<feature type="transmembrane region" description="Helical" evidence="8">
    <location>
        <begin position="223"/>
        <end position="246"/>
    </location>
</feature>
<dbReference type="Pfam" id="PF00001">
    <property type="entry name" value="7tm_1"/>
    <property type="match status" value="1"/>
</dbReference>
<evidence type="ECO:0000256" key="1">
    <source>
        <dbReference type="ARBA" id="ARBA00004141"/>
    </source>
</evidence>
<dbReference type="GO" id="GO:0005886">
    <property type="term" value="C:plasma membrane"/>
    <property type="evidence" value="ECO:0007669"/>
    <property type="project" value="TreeGrafter"/>
</dbReference>
<sequence length="354" mass="40359">MVIQITPMNSSNVSDSLSSSFSSQNTVFRTFKLFLYAVIFMVSVTGNALVCIIIVRHRRMRTVTNYFTLNLAVADLAVTCICIPFDIPVQENDYRRPYGGFLCRTLYPLQTMAMFASIFTLTAASLNRFCAIVYPFKTHMRQMFDHCFIYPPSLQTCAPRFKTATNQPTLRASDSCDFLSCIYSSKIPSRTLNMQTMMNYNLNESITSPSLDKGKYTSFFQTYWKISLLVLHTIVFIISTVGKWLGLLHHSAKTNKENSASISLAPVTPYVAALGLNRTSLTCHETRKDSSPRKAYIISLFLLQYIIPLAFISWENVSITMNPICYTMMNRTYRKEFTNLLLNCPYKLCLILSF</sequence>
<dbReference type="Proteomes" id="UP001249851">
    <property type="component" value="Unassembled WGS sequence"/>
</dbReference>
<comment type="subcellular location">
    <subcellularLocation>
        <location evidence="1">Membrane</location>
        <topology evidence="1">Multi-pass membrane protein</topology>
    </subcellularLocation>
</comment>
<dbReference type="PROSITE" id="PS50262">
    <property type="entry name" value="G_PROTEIN_RECEP_F1_2"/>
    <property type="match status" value="1"/>
</dbReference>
<evidence type="ECO:0000256" key="4">
    <source>
        <dbReference type="ARBA" id="ARBA00023040"/>
    </source>
</evidence>
<dbReference type="Gene3D" id="1.20.1070.10">
    <property type="entry name" value="Rhodopsin 7-helix transmembrane proteins"/>
    <property type="match status" value="1"/>
</dbReference>
<keyword evidence="3 8" id="KW-1133">Transmembrane helix</keyword>
<feature type="transmembrane region" description="Helical" evidence="8">
    <location>
        <begin position="67"/>
        <end position="87"/>
    </location>
</feature>
<evidence type="ECO:0000259" key="9">
    <source>
        <dbReference type="PROSITE" id="PS50262"/>
    </source>
</evidence>
<dbReference type="EMBL" id="JARQWQ010000002">
    <property type="protein sequence ID" value="KAK2573760.1"/>
    <property type="molecule type" value="Genomic_DNA"/>
</dbReference>
<keyword evidence="2 8" id="KW-0812">Transmembrane</keyword>
<reference evidence="10" key="2">
    <citation type="journal article" date="2023" name="Science">
        <title>Genomic signatures of disease resistance in endangered staghorn corals.</title>
        <authorList>
            <person name="Vollmer S.V."/>
            <person name="Selwyn J.D."/>
            <person name="Despard B.A."/>
            <person name="Roesel C.L."/>
        </authorList>
    </citation>
    <scope>NUCLEOTIDE SEQUENCE</scope>
    <source>
        <strain evidence="10">K2</strain>
    </source>
</reference>
<comment type="caution">
    <text evidence="10">The sequence shown here is derived from an EMBL/GenBank/DDBJ whole genome shotgun (WGS) entry which is preliminary data.</text>
</comment>
<reference evidence="10" key="1">
    <citation type="journal article" date="2023" name="G3 (Bethesda)">
        <title>Whole genome assembly and annotation of the endangered Caribbean coral Acropora cervicornis.</title>
        <authorList>
            <person name="Selwyn J.D."/>
            <person name="Vollmer S.V."/>
        </authorList>
    </citation>
    <scope>NUCLEOTIDE SEQUENCE</scope>
    <source>
        <strain evidence="10">K2</strain>
    </source>
</reference>
<feature type="transmembrane region" description="Helical" evidence="8">
    <location>
        <begin position="296"/>
        <end position="314"/>
    </location>
</feature>
<dbReference type="PRINTS" id="PR00237">
    <property type="entry name" value="GPCRRHODOPSN"/>
</dbReference>
<protein>
    <submittedName>
        <fullName evidence="10">RYamide receptor</fullName>
    </submittedName>
</protein>
<organism evidence="10 11">
    <name type="scientific">Acropora cervicornis</name>
    <name type="common">Staghorn coral</name>
    <dbReference type="NCBI Taxonomy" id="6130"/>
    <lineage>
        <taxon>Eukaryota</taxon>
        <taxon>Metazoa</taxon>
        <taxon>Cnidaria</taxon>
        <taxon>Anthozoa</taxon>
        <taxon>Hexacorallia</taxon>
        <taxon>Scleractinia</taxon>
        <taxon>Astrocoeniina</taxon>
        <taxon>Acroporidae</taxon>
        <taxon>Acropora</taxon>
    </lineage>
</organism>
<evidence type="ECO:0000256" key="6">
    <source>
        <dbReference type="ARBA" id="ARBA00023170"/>
    </source>
</evidence>
<keyword evidence="7" id="KW-0807">Transducer</keyword>
<accession>A0AAD9R6F8</accession>